<organism evidence="1">
    <name type="scientific">Trypanosoma vivax (strain Y486)</name>
    <dbReference type="NCBI Taxonomy" id="1055687"/>
    <lineage>
        <taxon>Eukaryota</taxon>
        <taxon>Discoba</taxon>
        <taxon>Euglenozoa</taxon>
        <taxon>Kinetoplastea</taxon>
        <taxon>Metakinetoplastina</taxon>
        <taxon>Trypanosomatida</taxon>
        <taxon>Trypanosomatidae</taxon>
        <taxon>Trypanosoma</taxon>
        <taxon>Duttonella</taxon>
    </lineage>
</organism>
<accession>G0TR11</accession>
<dbReference type="EMBL" id="HE573017">
    <property type="protein sequence ID" value="CCC46375.1"/>
    <property type="molecule type" value="Genomic_DNA"/>
</dbReference>
<reference evidence="1" key="1">
    <citation type="journal article" date="2012" name="Proc. Natl. Acad. Sci. U.S.A.">
        <title>Antigenic diversity is generated by distinct evolutionary mechanisms in African trypanosome species.</title>
        <authorList>
            <person name="Jackson A.P."/>
            <person name="Berry A."/>
            <person name="Aslett M."/>
            <person name="Allison H.C."/>
            <person name="Burton P."/>
            <person name="Vavrova-Anderson J."/>
            <person name="Brown R."/>
            <person name="Browne H."/>
            <person name="Corton N."/>
            <person name="Hauser H."/>
            <person name="Gamble J."/>
            <person name="Gilderthorp R."/>
            <person name="Marcello L."/>
            <person name="McQuillan J."/>
            <person name="Otto T.D."/>
            <person name="Quail M.A."/>
            <person name="Sanders M.J."/>
            <person name="van Tonder A."/>
            <person name="Ginger M.L."/>
            <person name="Field M.C."/>
            <person name="Barry J.D."/>
            <person name="Hertz-Fowler C."/>
            <person name="Berriman M."/>
        </authorList>
    </citation>
    <scope>NUCLEOTIDE SEQUENCE</scope>
    <source>
        <strain evidence="1">Y486</strain>
    </source>
</reference>
<evidence type="ECO:0000313" key="1">
    <source>
        <dbReference type="EMBL" id="CCC46375.1"/>
    </source>
</evidence>
<name>G0TR11_TRYVY</name>
<gene>
    <name evidence="1" type="ORF">TVY486_0100230</name>
</gene>
<dbReference type="AlphaFoldDB" id="G0TR11"/>
<dbReference type="OMA" id="CVARWQE"/>
<dbReference type="VEuPathDB" id="TriTrypDB:TvY486_0100230"/>
<protein>
    <submittedName>
        <fullName evidence="1">Uncharacterized protein</fullName>
    </submittedName>
</protein>
<proteinExistence type="predicted"/>
<sequence length="936" mass="104453">MSVADHTASQDEVVTDRHAIIQRAWAAVNAFMASGDVEAGAFLRELARAAACSPSVTPLSSPALILTHAICSFIQGKMTAGSLLLVSILNRVFCLQDVPTALARPINADRPTDLSELLHFYVGCLNTPQALPDAVQTQLTLCVSSLLLLQIDKMNVIDTLLILFDGTVPVSGPSAHFFLKFFAGLMTVLGDRRVLLGPVRRSSQRLCVQKNVHLILNVQIEAGTFDVHAATVIQAISFLSDCTMQSPQEVDPHFWTQLPASSLWETAMQQLKSGAPTEVALEVVCSALRAITQIDTFSQLLLTSAFSTVLEREPASPLEAVCMCRVITSAMESCIATVVLELTPEHELYQKFAYGARVLLDVLGQGIQKPWVSGTEELALVVCEGIHVLTQVLTPTVVPPMEDTDCPEDYAIVVDDIHRENQRKCESLTMLLEFIHGCRTTLLVLLERFSTYDLKCVADYLNKNEIDEFAVRFDELPVSLFVAYERLCKLLFPITQCGTQHSEIERLFSKANIVLTAWNAELAYRTLTLDLDYSAPHALERMSDALLVPAVVRRFQCHWSNDERAHLVSTLTEQLRNFTTVSINLESAVAVSEGLRLLGAPAEPRLVEALWYGVQINCGEARTLRWSLAAHLRTLLPPGSLPCDILVDDCTLALLLSTTLSTMHDVWRVIDALQRMEPDSEYSSQSAENVASWVRLYVEQALSANAMAKPLTNDPSIHELEHYSCAVRRWCNANPLHYRVTWRLAKALNCADAADVLAEGLEVFILETVQKYQMEWCNEKEYFSVFVLETLASSQHASRLLEILLYIIHIPSTCFTNIDLTYRLRAVLRGGNALLQKSCVIDNGRLMKLFCLSVHEYQLLQQNLVSALVEAEVSDNEWLSQELLEELTRFSQVTLRATHFPKEVPEWLLTIRNAVDEYEIKNLLKSRLTVLSKPMV</sequence>